<proteinExistence type="predicted"/>
<reference evidence="1 2" key="1">
    <citation type="submission" date="2020-10" db="EMBL/GenBank/DDBJ databases">
        <title>Complete genome sequence of a novel Pseudomonas fluorescens strain isolated from the flower of kumarahou (Pomaderris kumeraho).</title>
        <authorList>
            <person name="Summers M.C."/>
            <person name="Nowak V."/>
            <person name="Fairhurst M.J."/>
            <person name="Owen J.G."/>
            <person name="Gerth M.L."/>
            <person name="Patrick W.M."/>
        </authorList>
    </citation>
    <scope>NUCLEOTIDE SEQUENCE [LARGE SCALE GENOMIC DNA]</scope>
    <source>
        <strain evidence="1 2">KF1</strain>
    </source>
</reference>
<dbReference type="EMBL" id="CP063233">
    <property type="protein sequence ID" value="QOU03956.1"/>
    <property type="molecule type" value="Genomic_DNA"/>
</dbReference>
<dbReference type="InterPro" id="IPR025534">
    <property type="entry name" value="DUF4420"/>
</dbReference>
<evidence type="ECO:0000313" key="2">
    <source>
        <dbReference type="Proteomes" id="UP000593833"/>
    </source>
</evidence>
<accession>A0A7M2J4L0</accession>
<dbReference type="AlphaFoldDB" id="A0A7M2J4L0"/>
<dbReference type="Pfam" id="PF14390">
    <property type="entry name" value="DUF4420"/>
    <property type="match status" value="1"/>
</dbReference>
<dbReference type="RefSeq" id="WP_193689734.1">
    <property type="nucleotide sequence ID" value="NZ_CP063233.1"/>
</dbReference>
<protein>
    <submittedName>
        <fullName evidence="1">PD-(D/E)XK motif protein</fullName>
    </submittedName>
</protein>
<organism evidence="1 2">
    <name type="scientific">Pseudomonas fluorescens</name>
    <dbReference type="NCBI Taxonomy" id="294"/>
    <lineage>
        <taxon>Bacteria</taxon>
        <taxon>Pseudomonadati</taxon>
        <taxon>Pseudomonadota</taxon>
        <taxon>Gammaproteobacteria</taxon>
        <taxon>Pseudomonadales</taxon>
        <taxon>Pseudomonadaceae</taxon>
        <taxon>Pseudomonas</taxon>
    </lineage>
</organism>
<sequence length="315" mass="35638">MSMTKCLSIWQSIKLESSQSAFKRFDAVHPLDFYLGLDSEDRNLLLFVTTEEPPNQSDMRAVRLKKIPRDDGRWSLLLILEDSRLAELFALLCEDLIEHSRHIGKHSPLSFVLKRLNSWRYFFERPESTLLTLNEIRGLCGELACLDLLIDKIGSIEAVTAWVGPAGADQDFQFGLSAWEVKTVRPGAETVIIASERQLDGLDKTVDLYVVELSDASSNSIDGFNLNSQISKIRNRLESDYEALSDFNNRLVSAGYVQHRKYDDLVFQLRGFTRYAVLDGFPLLRKAALPVGVVNVSYELELGACVCYITERASF</sequence>
<name>A0A7M2J4L0_PSEFL</name>
<evidence type="ECO:0000313" key="1">
    <source>
        <dbReference type="EMBL" id="QOU03956.1"/>
    </source>
</evidence>
<gene>
    <name evidence="1" type="ORF">IM720_25150</name>
</gene>
<dbReference type="Proteomes" id="UP000593833">
    <property type="component" value="Chromosome"/>
</dbReference>